<dbReference type="InterPro" id="IPR015424">
    <property type="entry name" value="PyrdxlP-dep_Trfase"/>
</dbReference>
<comment type="caution">
    <text evidence="4">The sequence shown here is derived from an EMBL/GenBank/DDBJ whole genome shotgun (WGS) entry which is preliminary data.</text>
</comment>
<name>A0A645BBD4_9ZZZZ</name>
<dbReference type="PIRSF" id="PIRSF005572">
    <property type="entry name" value="NifS"/>
    <property type="match status" value="1"/>
</dbReference>
<protein>
    <submittedName>
        <fullName evidence="4">Cysteine desulfurase IscS</fullName>
        <ecNumber evidence="4">2.8.1.7</ecNumber>
    </submittedName>
</protein>
<accession>A0A645BBD4</accession>
<evidence type="ECO:0000256" key="1">
    <source>
        <dbReference type="ARBA" id="ARBA00001933"/>
    </source>
</evidence>
<keyword evidence="2" id="KW-0663">Pyridoxal phosphate</keyword>
<dbReference type="GO" id="GO:0031071">
    <property type="term" value="F:cysteine desulfurase activity"/>
    <property type="evidence" value="ECO:0007669"/>
    <property type="project" value="UniProtKB-EC"/>
</dbReference>
<dbReference type="PANTHER" id="PTHR11601:SF50">
    <property type="entry name" value="CYSTEINE DESULFURASE ISCS 2-RELATED"/>
    <property type="match status" value="1"/>
</dbReference>
<evidence type="ECO:0000313" key="4">
    <source>
        <dbReference type="EMBL" id="MPM62637.1"/>
    </source>
</evidence>
<dbReference type="Gene3D" id="3.40.640.10">
    <property type="entry name" value="Type I PLP-dependent aspartate aminotransferase-like (Major domain)"/>
    <property type="match status" value="1"/>
</dbReference>
<dbReference type="AlphaFoldDB" id="A0A645BBD4"/>
<dbReference type="InterPro" id="IPR000192">
    <property type="entry name" value="Aminotrans_V_dom"/>
</dbReference>
<keyword evidence="4" id="KW-0808">Transferase</keyword>
<dbReference type="InterPro" id="IPR015422">
    <property type="entry name" value="PyrdxlP-dep_Trfase_small"/>
</dbReference>
<dbReference type="EC" id="2.8.1.7" evidence="4"/>
<dbReference type="InterPro" id="IPR015421">
    <property type="entry name" value="PyrdxlP-dep_Trfase_major"/>
</dbReference>
<dbReference type="Pfam" id="PF00266">
    <property type="entry name" value="Aminotran_5"/>
    <property type="match status" value="1"/>
</dbReference>
<evidence type="ECO:0000259" key="3">
    <source>
        <dbReference type="Pfam" id="PF00266"/>
    </source>
</evidence>
<feature type="domain" description="Aminotransferase class V" evidence="3">
    <location>
        <begin position="2"/>
        <end position="359"/>
    </location>
</feature>
<reference evidence="4" key="1">
    <citation type="submission" date="2019-08" db="EMBL/GenBank/DDBJ databases">
        <authorList>
            <person name="Kucharzyk K."/>
            <person name="Murdoch R.W."/>
            <person name="Higgins S."/>
            <person name="Loffler F."/>
        </authorList>
    </citation>
    <scope>NUCLEOTIDE SEQUENCE</scope>
</reference>
<sequence length="379" mass="42157">MIYLDYSATTPLNRKVLDVYEAVSIRYFANPNSHHQLGRQAKALIDQATNEIAGILKIKPEEIIYTSGASEANNTALISLAERQNRYGRQIITTELEHSSIYGPLSNLTDHGYQDDFVGLDENGLVDLAELESRLSSETIMVIVSLINSETGIKQDIKAIRQLLLNYPNCLLHVDITQAVGKIPVDLSLIDTAALSAHKFYGPKGIGLLYKKERLTFRPLIAGGKSTTVYRSGTPATPLIIAMKEALEIADRNLAENYRYVQELNTYLRTELQFLPDVRINSNAFSIPHILNISVLGVIPDDFIYELEKQEVYISSQSACALGDVSKAVLALTHDHERAVSSLRISLSACTTAAEIKQFLLIFRQVYDKIKDLPTKVSM</sequence>
<dbReference type="InterPro" id="IPR016454">
    <property type="entry name" value="Cysteine_dSase"/>
</dbReference>
<dbReference type="PANTHER" id="PTHR11601">
    <property type="entry name" value="CYSTEINE DESULFURYLASE FAMILY MEMBER"/>
    <property type="match status" value="1"/>
</dbReference>
<dbReference type="SUPFAM" id="SSF53383">
    <property type="entry name" value="PLP-dependent transferases"/>
    <property type="match status" value="1"/>
</dbReference>
<dbReference type="Gene3D" id="3.90.1150.10">
    <property type="entry name" value="Aspartate Aminotransferase, domain 1"/>
    <property type="match status" value="1"/>
</dbReference>
<gene>
    <name evidence="4" type="primary">iscS_41</name>
    <name evidence="4" type="ORF">SDC9_109514</name>
</gene>
<evidence type="ECO:0000256" key="2">
    <source>
        <dbReference type="ARBA" id="ARBA00022898"/>
    </source>
</evidence>
<comment type="cofactor">
    <cofactor evidence="1">
        <name>pyridoxal 5'-phosphate</name>
        <dbReference type="ChEBI" id="CHEBI:597326"/>
    </cofactor>
</comment>
<dbReference type="EMBL" id="VSSQ01018969">
    <property type="protein sequence ID" value="MPM62637.1"/>
    <property type="molecule type" value="Genomic_DNA"/>
</dbReference>
<proteinExistence type="predicted"/>
<organism evidence="4">
    <name type="scientific">bioreactor metagenome</name>
    <dbReference type="NCBI Taxonomy" id="1076179"/>
    <lineage>
        <taxon>unclassified sequences</taxon>
        <taxon>metagenomes</taxon>
        <taxon>ecological metagenomes</taxon>
    </lineage>
</organism>